<feature type="transmembrane region" description="Helical" evidence="1">
    <location>
        <begin position="151"/>
        <end position="172"/>
    </location>
</feature>
<keyword evidence="1" id="KW-1133">Transmembrane helix</keyword>
<feature type="transmembrane region" description="Helical" evidence="1">
    <location>
        <begin position="12"/>
        <end position="31"/>
    </location>
</feature>
<feature type="transmembrane region" description="Helical" evidence="1">
    <location>
        <begin position="63"/>
        <end position="88"/>
    </location>
</feature>
<dbReference type="AlphaFoldDB" id="A0AAW9NVK3"/>
<dbReference type="PANTHER" id="PTHR45138:SF9">
    <property type="entry name" value="DIGUANYLATE CYCLASE DGCM-RELATED"/>
    <property type="match status" value="1"/>
</dbReference>
<dbReference type="Pfam" id="PF00990">
    <property type="entry name" value="GGDEF"/>
    <property type="match status" value="1"/>
</dbReference>
<keyword evidence="1" id="KW-0812">Transmembrane</keyword>
<evidence type="ECO:0000256" key="1">
    <source>
        <dbReference type="SAM" id="Phobius"/>
    </source>
</evidence>
<dbReference type="EC" id="2.7.7.65" evidence="3"/>
<feature type="transmembrane region" description="Helical" evidence="1">
    <location>
        <begin position="100"/>
        <end position="119"/>
    </location>
</feature>
<dbReference type="RefSeq" id="WP_326122861.1">
    <property type="nucleotide sequence ID" value="NZ_JARSFG010000010.1"/>
</dbReference>
<dbReference type="PANTHER" id="PTHR45138">
    <property type="entry name" value="REGULATORY COMPONENTS OF SENSORY TRANSDUCTION SYSTEM"/>
    <property type="match status" value="1"/>
</dbReference>
<dbReference type="CDD" id="cd01949">
    <property type="entry name" value="GGDEF"/>
    <property type="match status" value="1"/>
</dbReference>
<comment type="caution">
    <text evidence="3">The sequence shown here is derived from an EMBL/GenBank/DDBJ whole genome shotgun (WGS) entry which is preliminary data.</text>
</comment>
<keyword evidence="3" id="KW-0808">Transferase</keyword>
<dbReference type="SMART" id="SM00267">
    <property type="entry name" value="GGDEF"/>
    <property type="match status" value="1"/>
</dbReference>
<feature type="transmembrane region" description="Helical" evidence="1">
    <location>
        <begin position="125"/>
        <end position="144"/>
    </location>
</feature>
<organism evidence="3 4">
    <name type="scientific">Metasolibacillus meyeri</name>
    <dbReference type="NCBI Taxonomy" id="1071052"/>
    <lineage>
        <taxon>Bacteria</taxon>
        <taxon>Bacillati</taxon>
        <taxon>Bacillota</taxon>
        <taxon>Bacilli</taxon>
        <taxon>Bacillales</taxon>
        <taxon>Caryophanaceae</taxon>
        <taxon>Metasolibacillus</taxon>
    </lineage>
</organism>
<dbReference type="InterPro" id="IPR029787">
    <property type="entry name" value="Nucleotide_cyclase"/>
</dbReference>
<dbReference type="InterPro" id="IPR000160">
    <property type="entry name" value="GGDEF_dom"/>
</dbReference>
<dbReference type="GO" id="GO:0043709">
    <property type="term" value="P:cell adhesion involved in single-species biofilm formation"/>
    <property type="evidence" value="ECO:0007669"/>
    <property type="project" value="TreeGrafter"/>
</dbReference>
<feature type="domain" description="GGDEF" evidence="2">
    <location>
        <begin position="254"/>
        <end position="386"/>
    </location>
</feature>
<dbReference type="GO" id="GO:0052621">
    <property type="term" value="F:diguanylate cyclase activity"/>
    <property type="evidence" value="ECO:0007669"/>
    <property type="project" value="UniProtKB-EC"/>
</dbReference>
<dbReference type="InterPro" id="IPR050469">
    <property type="entry name" value="Diguanylate_Cyclase"/>
</dbReference>
<keyword evidence="1" id="KW-0472">Membrane</keyword>
<keyword evidence="4" id="KW-1185">Reference proteome</keyword>
<sequence length="386" mass="43393">MSLLLLDIKTVITLLAIGNICVFILISAYSYQYKNRTIWTFVLGKLLQIIAFIIMLLREILPFTLSIFLSNTLLLIGTMIECIALLILLKSLTANVRKAIIIVTLIGLFSFYSAILFYNFENVRIAIVSITIILLVAFPVRAFYRNCKTSILQCIMLILYSAIALSLLLRTYNALVISTDVTLFAENEYQTLAFLTRFIEMLVGSIGFILLVKEQTDVELTRMAMIDELTNIYNRRAFIQRADALIAIELKKKSPLSFIIFDIDRFKGINDTYGHDVGDYILKEIAKVISNVLPKGAIFGRYGGDEFVVLVPNCNSAKAIQLAETLRVTVLQHPFQHISTACTLSLGIATTEATSTISLDRLYTNADKALYQSKENGRNQVHAIRL</sequence>
<accession>A0AAW9NVK3</accession>
<gene>
    <name evidence="3" type="ORF">P9B03_07530</name>
</gene>
<dbReference type="Proteomes" id="UP001344888">
    <property type="component" value="Unassembled WGS sequence"/>
</dbReference>
<evidence type="ECO:0000313" key="4">
    <source>
        <dbReference type="Proteomes" id="UP001344888"/>
    </source>
</evidence>
<dbReference type="NCBIfam" id="TIGR00254">
    <property type="entry name" value="GGDEF"/>
    <property type="match status" value="1"/>
</dbReference>
<name>A0AAW9NVK3_9BACL</name>
<dbReference type="InterPro" id="IPR043128">
    <property type="entry name" value="Rev_trsase/Diguanyl_cyclase"/>
</dbReference>
<dbReference type="GO" id="GO:1902201">
    <property type="term" value="P:negative regulation of bacterial-type flagellum-dependent cell motility"/>
    <property type="evidence" value="ECO:0007669"/>
    <property type="project" value="TreeGrafter"/>
</dbReference>
<evidence type="ECO:0000313" key="3">
    <source>
        <dbReference type="EMBL" id="MEC1178328.1"/>
    </source>
</evidence>
<dbReference type="EMBL" id="JARSFG010000010">
    <property type="protein sequence ID" value="MEC1178328.1"/>
    <property type="molecule type" value="Genomic_DNA"/>
</dbReference>
<feature type="transmembrane region" description="Helical" evidence="1">
    <location>
        <begin position="192"/>
        <end position="212"/>
    </location>
</feature>
<dbReference type="PROSITE" id="PS50887">
    <property type="entry name" value="GGDEF"/>
    <property type="match status" value="1"/>
</dbReference>
<dbReference type="SUPFAM" id="SSF55073">
    <property type="entry name" value="Nucleotide cyclase"/>
    <property type="match status" value="1"/>
</dbReference>
<evidence type="ECO:0000259" key="2">
    <source>
        <dbReference type="PROSITE" id="PS50887"/>
    </source>
</evidence>
<dbReference type="Gene3D" id="3.30.70.270">
    <property type="match status" value="1"/>
</dbReference>
<dbReference type="FunFam" id="3.30.70.270:FF:000001">
    <property type="entry name" value="Diguanylate cyclase domain protein"/>
    <property type="match status" value="1"/>
</dbReference>
<dbReference type="GO" id="GO:0005886">
    <property type="term" value="C:plasma membrane"/>
    <property type="evidence" value="ECO:0007669"/>
    <property type="project" value="TreeGrafter"/>
</dbReference>
<protein>
    <submittedName>
        <fullName evidence="3">GGDEF domain-containing protein</fullName>
        <ecNumber evidence="3">2.7.7.65</ecNumber>
    </submittedName>
</protein>
<feature type="transmembrane region" description="Helical" evidence="1">
    <location>
        <begin position="38"/>
        <end position="57"/>
    </location>
</feature>
<proteinExistence type="predicted"/>
<reference evidence="3 4" key="1">
    <citation type="submission" date="2023-03" db="EMBL/GenBank/DDBJ databases">
        <title>Bacillus Genome Sequencing.</title>
        <authorList>
            <person name="Dunlap C."/>
        </authorList>
    </citation>
    <scope>NUCLEOTIDE SEQUENCE [LARGE SCALE GENOMIC DNA]</scope>
    <source>
        <strain evidence="3 4">B-59205</strain>
    </source>
</reference>
<keyword evidence="3" id="KW-0548">Nucleotidyltransferase</keyword>